<evidence type="ECO:0000256" key="1">
    <source>
        <dbReference type="SAM" id="MobiDB-lite"/>
    </source>
</evidence>
<comment type="caution">
    <text evidence="3">The sequence shown here is derived from an EMBL/GenBank/DDBJ whole genome shotgun (WGS) entry which is preliminary data.</text>
</comment>
<keyword evidence="2" id="KW-1133">Transmembrane helix</keyword>
<keyword evidence="2" id="KW-0812">Transmembrane</keyword>
<evidence type="ECO:0000256" key="2">
    <source>
        <dbReference type="SAM" id="Phobius"/>
    </source>
</evidence>
<proteinExistence type="predicted"/>
<feature type="transmembrane region" description="Helical" evidence="2">
    <location>
        <begin position="45"/>
        <end position="70"/>
    </location>
</feature>
<dbReference type="EMBL" id="JARKIB010000081">
    <property type="protein sequence ID" value="KAJ7746021.1"/>
    <property type="molecule type" value="Genomic_DNA"/>
</dbReference>
<feature type="region of interest" description="Disordered" evidence="1">
    <location>
        <begin position="113"/>
        <end position="133"/>
    </location>
</feature>
<feature type="transmembrane region" description="Helical" evidence="2">
    <location>
        <begin position="138"/>
        <end position="157"/>
    </location>
</feature>
<keyword evidence="2" id="KW-0472">Membrane</keyword>
<name>A0AAD7INA1_9AGAR</name>
<gene>
    <name evidence="3" type="ORF">B0H16DRAFT_1462610</name>
</gene>
<evidence type="ECO:0000313" key="3">
    <source>
        <dbReference type="EMBL" id="KAJ7746021.1"/>
    </source>
</evidence>
<feature type="transmembrane region" description="Helical" evidence="2">
    <location>
        <begin position="169"/>
        <end position="191"/>
    </location>
</feature>
<feature type="region of interest" description="Disordered" evidence="1">
    <location>
        <begin position="212"/>
        <end position="233"/>
    </location>
</feature>
<sequence length="233" mass="24788">MSRKRCLTIFLVFCCIFLAPGGLKLLPRTNALVDASTWVAERITQGLACLALVLAVCAACGLASDAYWWLTDTGATVKPTTTPTPAQLEDGTAAATPPHELVVLEVEVAGAEPPTAAPNTSTTETDSTQTQTSTGGKILGLVLGSVFFAYEVARRGVVSRGLPWWENVGAVLLFILRGFEVIFWLAVLLMIGVGVARRARAAALPEEEEVLFEETLEGQPEPEMVPTTASEKA</sequence>
<keyword evidence="4" id="KW-1185">Reference proteome</keyword>
<evidence type="ECO:0000313" key="4">
    <source>
        <dbReference type="Proteomes" id="UP001215598"/>
    </source>
</evidence>
<dbReference type="AlphaFoldDB" id="A0AAD7INA1"/>
<dbReference type="Proteomes" id="UP001215598">
    <property type="component" value="Unassembled WGS sequence"/>
</dbReference>
<organism evidence="3 4">
    <name type="scientific">Mycena metata</name>
    <dbReference type="NCBI Taxonomy" id="1033252"/>
    <lineage>
        <taxon>Eukaryota</taxon>
        <taxon>Fungi</taxon>
        <taxon>Dikarya</taxon>
        <taxon>Basidiomycota</taxon>
        <taxon>Agaricomycotina</taxon>
        <taxon>Agaricomycetes</taxon>
        <taxon>Agaricomycetidae</taxon>
        <taxon>Agaricales</taxon>
        <taxon>Marasmiineae</taxon>
        <taxon>Mycenaceae</taxon>
        <taxon>Mycena</taxon>
    </lineage>
</organism>
<accession>A0AAD7INA1</accession>
<protein>
    <submittedName>
        <fullName evidence="3">Uncharacterized protein</fullName>
    </submittedName>
</protein>
<reference evidence="3" key="1">
    <citation type="submission" date="2023-03" db="EMBL/GenBank/DDBJ databases">
        <title>Massive genome expansion in bonnet fungi (Mycena s.s.) driven by repeated elements and novel gene families across ecological guilds.</title>
        <authorList>
            <consortium name="Lawrence Berkeley National Laboratory"/>
            <person name="Harder C.B."/>
            <person name="Miyauchi S."/>
            <person name="Viragh M."/>
            <person name="Kuo A."/>
            <person name="Thoen E."/>
            <person name="Andreopoulos B."/>
            <person name="Lu D."/>
            <person name="Skrede I."/>
            <person name="Drula E."/>
            <person name="Henrissat B."/>
            <person name="Morin E."/>
            <person name="Kohler A."/>
            <person name="Barry K."/>
            <person name="LaButti K."/>
            <person name="Morin E."/>
            <person name="Salamov A."/>
            <person name="Lipzen A."/>
            <person name="Mereny Z."/>
            <person name="Hegedus B."/>
            <person name="Baldrian P."/>
            <person name="Stursova M."/>
            <person name="Weitz H."/>
            <person name="Taylor A."/>
            <person name="Grigoriev I.V."/>
            <person name="Nagy L.G."/>
            <person name="Martin F."/>
            <person name="Kauserud H."/>
        </authorList>
    </citation>
    <scope>NUCLEOTIDE SEQUENCE</scope>
    <source>
        <strain evidence="3">CBHHK182m</strain>
    </source>
</reference>